<dbReference type="InterPro" id="IPR028202">
    <property type="entry name" value="Reductase_C"/>
</dbReference>
<dbReference type="SUPFAM" id="SSF55424">
    <property type="entry name" value="FAD/NAD-linked reductases, dimerisation (C-terminal) domain"/>
    <property type="match status" value="1"/>
</dbReference>
<evidence type="ECO:0000259" key="6">
    <source>
        <dbReference type="Pfam" id="PF14759"/>
    </source>
</evidence>
<sequence>MTHLVVVGASLAGLRAVEAVRRDGFDGEVTLVGAEEHLPYDRPPLSKEYLAAEECPDPRYREEETFAGDLDVALLLGTPASALDTAGRTIAVGDRTLSWDGLVIATGAHARTLPGTEHLEGVHTVRTLDDAVALRAALRGGARRLTVVGAGFIGSEVGAVGRKLGLEVTILEALETPLARAVGERMGRALTHLHRRHGTEVRTGVAVEEVLSSDGRVTGVRLGDGTEVDTDVLVVGIGASPATDWLDGSGLTIDDGVVADETLAAADGVYVAGDVARWPNALFSDVAGGTMRLEHWTSAADQGGRAARHAVDPAAAKPYETVPYFWSDWYDGRVQFVGIAPEGADEQIEVVAGDDAQGGPFTAIYRAGDRIVGALAVDMPAEVMKYRRLIGGRKTWADALELAEQRRVQRAQKQAAKERGEGA</sequence>
<dbReference type="Pfam" id="PF14759">
    <property type="entry name" value="Reductase_C"/>
    <property type="match status" value="1"/>
</dbReference>
<organism evidence="7 8">
    <name type="scientific">Actinomycetospora straminea</name>
    <dbReference type="NCBI Taxonomy" id="663607"/>
    <lineage>
        <taxon>Bacteria</taxon>
        <taxon>Bacillati</taxon>
        <taxon>Actinomycetota</taxon>
        <taxon>Actinomycetes</taxon>
        <taxon>Pseudonocardiales</taxon>
        <taxon>Pseudonocardiaceae</taxon>
        <taxon>Actinomycetospora</taxon>
    </lineage>
</organism>
<name>A0ABP9E8S5_9PSEU</name>
<accession>A0ABP9E8S5</accession>
<proteinExistence type="predicted"/>
<dbReference type="SUPFAM" id="SSF51905">
    <property type="entry name" value="FAD/NAD(P)-binding domain"/>
    <property type="match status" value="2"/>
</dbReference>
<dbReference type="Proteomes" id="UP001500457">
    <property type="component" value="Unassembled WGS sequence"/>
</dbReference>
<dbReference type="PRINTS" id="PR00368">
    <property type="entry name" value="FADPNR"/>
</dbReference>
<evidence type="ECO:0000313" key="7">
    <source>
        <dbReference type="EMBL" id="GAA4866507.1"/>
    </source>
</evidence>
<dbReference type="InterPro" id="IPR016156">
    <property type="entry name" value="FAD/NAD-linked_Rdtase_dimer_sf"/>
</dbReference>
<comment type="cofactor">
    <cofactor evidence="1">
        <name>FAD</name>
        <dbReference type="ChEBI" id="CHEBI:57692"/>
    </cofactor>
</comment>
<dbReference type="Gene3D" id="3.30.390.30">
    <property type="match status" value="1"/>
</dbReference>
<reference evidence="8" key="1">
    <citation type="journal article" date="2019" name="Int. J. Syst. Evol. Microbiol.">
        <title>The Global Catalogue of Microorganisms (GCM) 10K type strain sequencing project: providing services to taxonomists for standard genome sequencing and annotation.</title>
        <authorList>
            <consortium name="The Broad Institute Genomics Platform"/>
            <consortium name="The Broad Institute Genome Sequencing Center for Infectious Disease"/>
            <person name="Wu L."/>
            <person name="Ma J."/>
        </authorList>
    </citation>
    <scope>NUCLEOTIDE SEQUENCE [LARGE SCALE GENOMIC DNA]</scope>
    <source>
        <strain evidence="8">JCM 17983</strain>
    </source>
</reference>
<comment type="caution">
    <text evidence="7">The sequence shown here is derived from an EMBL/GenBank/DDBJ whole genome shotgun (WGS) entry which is preliminary data.</text>
</comment>
<keyword evidence="8" id="KW-1185">Reference proteome</keyword>
<keyword evidence="3" id="KW-0274">FAD</keyword>
<dbReference type="Gene3D" id="3.50.50.60">
    <property type="entry name" value="FAD/NAD(P)-binding domain"/>
    <property type="match status" value="2"/>
</dbReference>
<feature type="domain" description="Reductase C-terminal" evidence="6">
    <location>
        <begin position="324"/>
        <end position="397"/>
    </location>
</feature>
<gene>
    <name evidence="7" type="ORF">GCM10023203_13510</name>
</gene>
<evidence type="ECO:0000256" key="1">
    <source>
        <dbReference type="ARBA" id="ARBA00001974"/>
    </source>
</evidence>
<dbReference type="PRINTS" id="PR00411">
    <property type="entry name" value="PNDRDTASEI"/>
</dbReference>
<dbReference type="RefSeq" id="WP_274229928.1">
    <property type="nucleotide sequence ID" value="NZ_BAABHQ010000002.1"/>
</dbReference>
<evidence type="ECO:0000256" key="2">
    <source>
        <dbReference type="ARBA" id="ARBA00022630"/>
    </source>
</evidence>
<keyword evidence="4" id="KW-0560">Oxidoreductase</keyword>
<evidence type="ECO:0000259" key="5">
    <source>
        <dbReference type="Pfam" id="PF07992"/>
    </source>
</evidence>
<dbReference type="PANTHER" id="PTHR43557">
    <property type="entry name" value="APOPTOSIS-INDUCING FACTOR 1"/>
    <property type="match status" value="1"/>
</dbReference>
<dbReference type="InterPro" id="IPR023753">
    <property type="entry name" value="FAD/NAD-binding_dom"/>
</dbReference>
<protein>
    <submittedName>
        <fullName evidence="7">FAD-dependent oxidoreductase</fullName>
    </submittedName>
</protein>
<dbReference type="EMBL" id="BAABHQ010000002">
    <property type="protein sequence ID" value="GAA4866507.1"/>
    <property type="molecule type" value="Genomic_DNA"/>
</dbReference>
<keyword evidence="2" id="KW-0285">Flavoprotein</keyword>
<feature type="domain" description="FAD/NAD(P)-binding" evidence="5">
    <location>
        <begin position="3"/>
        <end position="303"/>
    </location>
</feature>
<dbReference type="PANTHER" id="PTHR43557:SF2">
    <property type="entry name" value="RIESKE DOMAIN-CONTAINING PROTEIN-RELATED"/>
    <property type="match status" value="1"/>
</dbReference>
<evidence type="ECO:0000256" key="3">
    <source>
        <dbReference type="ARBA" id="ARBA00022827"/>
    </source>
</evidence>
<dbReference type="InterPro" id="IPR050446">
    <property type="entry name" value="FAD-oxidoreductase/Apoptosis"/>
</dbReference>
<evidence type="ECO:0000256" key="4">
    <source>
        <dbReference type="ARBA" id="ARBA00023002"/>
    </source>
</evidence>
<dbReference type="InterPro" id="IPR036188">
    <property type="entry name" value="FAD/NAD-bd_sf"/>
</dbReference>
<dbReference type="Pfam" id="PF07992">
    <property type="entry name" value="Pyr_redox_2"/>
    <property type="match status" value="1"/>
</dbReference>
<evidence type="ECO:0000313" key="8">
    <source>
        <dbReference type="Proteomes" id="UP001500457"/>
    </source>
</evidence>